<evidence type="ECO:0000256" key="10">
    <source>
        <dbReference type="HAMAP-Rule" id="MF_00185"/>
    </source>
</evidence>
<evidence type="ECO:0000313" key="14">
    <source>
        <dbReference type="EMBL" id="SEF54260.1"/>
    </source>
</evidence>
<feature type="region of interest" description="Interaction with substrate tRNA" evidence="10">
    <location>
        <begin position="45"/>
        <end position="48"/>
    </location>
</feature>
<name>A0AAQ1G470_9GAMM</name>
<sequence>MSLPDSDASAERPPVICLMGPTASGKTELAMHLYDRFPCELVSVDSVLVYRGMDIGAAKPDAETLQRYPHHLIDILDPAEAYSAARFRDDALALMRDITARGKVPLLVGGTMLYFKALTDGLATMPSADPVIRARIERMALEGGWEMVHAALAEVDPEAGARIHPNDPQRIQRAYEVFLSSGITLSQWHRRQHAEKASGQAPESGVLPYTVRYLAVAPQERSVLHQRIAERFSLMLQQGLLSEVEALHARGDLDVGMPSIRAVGYRQVWDYLEGRLDYEQMRERGIIATRQLAKRQFTWLRGWHTSIEWLDSLDPKRFERALKVLDTVAI</sequence>
<comment type="function">
    <text evidence="2 10 12">Catalyzes the transfer of a dimethylallyl group onto the adenine at position 37 in tRNAs that read codons beginning with uridine, leading to the formation of N6-(dimethylallyl)adenosine (i(6)A).</text>
</comment>
<dbReference type="AlphaFoldDB" id="A0AAQ1G470"/>
<dbReference type="PANTHER" id="PTHR11088">
    <property type="entry name" value="TRNA DIMETHYLALLYLTRANSFERASE"/>
    <property type="match status" value="1"/>
</dbReference>
<evidence type="ECO:0000256" key="8">
    <source>
        <dbReference type="ARBA" id="ARBA00022842"/>
    </source>
</evidence>
<comment type="subunit">
    <text evidence="10">Monomer.</text>
</comment>
<dbReference type="Proteomes" id="UP000243518">
    <property type="component" value="Unassembled WGS sequence"/>
</dbReference>
<feature type="site" description="Interaction with substrate tRNA" evidence="10">
    <location>
        <position position="111"/>
    </location>
</feature>
<dbReference type="NCBIfam" id="TIGR00174">
    <property type="entry name" value="miaA"/>
    <property type="match status" value="1"/>
</dbReference>
<keyword evidence="15" id="KW-1185">Reference proteome</keyword>
<comment type="similarity">
    <text evidence="3 10 13">Belongs to the IPP transferase family.</text>
</comment>
<comment type="caution">
    <text evidence="14">The sequence shown here is derived from an EMBL/GenBank/DDBJ whole genome shotgun (WGS) entry which is preliminary data.</text>
</comment>
<comment type="catalytic activity">
    <reaction evidence="9 10 11">
        <text>adenosine(37) in tRNA + dimethylallyl diphosphate = N(6)-dimethylallyladenosine(37) in tRNA + diphosphate</text>
        <dbReference type="Rhea" id="RHEA:26482"/>
        <dbReference type="Rhea" id="RHEA-COMP:10162"/>
        <dbReference type="Rhea" id="RHEA-COMP:10375"/>
        <dbReference type="ChEBI" id="CHEBI:33019"/>
        <dbReference type="ChEBI" id="CHEBI:57623"/>
        <dbReference type="ChEBI" id="CHEBI:74411"/>
        <dbReference type="ChEBI" id="CHEBI:74415"/>
        <dbReference type="EC" id="2.5.1.75"/>
    </reaction>
</comment>
<gene>
    <name evidence="10" type="primary">miaA</name>
    <name evidence="14" type="ORF">SAMN05216586_101325</name>
</gene>
<dbReference type="Gene3D" id="3.40.50.300">
    <property type="entry name" value="P-loop containing nucleotide triphosphate hydrolases"/>
    <property type="match status" value="1"/>
</dbReference>
<dbReference type="SUPFAM" id="SSF52540">
    <property type="entry name" value="P-loop containing nucleoside triphosphate hydrolases"/>
    <property type="match status" value="2"/>
</dbReference>
<keyword evidence="7 10" id="KW-0067">ATP-binding</keyword>
<dbReference type="GO" id="GO:0005524">
    <property type="term" value="F:ATP binding"/>
    <property type="evidence" value="ECO:0007669"/>
    <property type="project" value="UniProtKB-UniRule"/>
</dbReference>
<keyword evidence="8 10" id="KW-0460">Magnesium</keyword>
<keyword evidence="6 10" id="KW-0547">Nucleotide-binding</keyword>
<dbReference type="Gene3D" id="1.10.20.140">
    <property type="match status" value="1"/>
</dbReference>
<dbReference type="EMBL" id="FNVE01000001">
    <property type="protein sequence ID" value="SEF54260.1"/>
    <property type="molecule type" value="Genomic_DNA"/>
</dbReference>
<organism evidence="14 15">
    <name type="scientific">Halopseudomonas aestusnigri</name>
    <dbReference type="NCBI Taxonomy" id="857252"/>
    <lineage>
        <taxon>Bacteria</taxon>
        <taxon>Pseudomonadati</taxon>
        <taxon>Pseudomonadota</taxon>
        <taxon>Gammaproteobacteria</taxon>
        <taxon>Pseudomonadales</taxon>
        <taxon>Pseudomonadaceae</taxon>
        <taxon>Halopseudomonas</taxon>
    </lineage>
</organism>
<proteinExistence type="inferred from homology"/>
<evidence type="ECO:0000256" key="12">
    <source>
        <dbReference type="RuleBase" id="RU003784"/>
    </source>
</evidence>
<evidence type="ECO:0000256" key="1">
    <source>
        <dbReference type="ARBA" id="ARBA00001946"/>
    </source>
</evidence>
<dbReference type="InterPro" id="IPR018022">
    <property type="entry name" value="IPT"/>
</dbReference>
<dbReference type="HAMAP" id="MF_00185">
    <property type="entry name" value="IPP_trans"/>
    <property type="match status" value="1"/>
</dbReference>
<evidence type="ECO:0000256" key="11">
    <source>
        <dbReference type="RuleBase" id="RU003783"/>
    </source>
</evidence>
<dbReference type="InterPro" id="IPR039657">
    <property type="entry name" value="Dimethylallyltransferase"/>
</dbReference>
<evidence type="ECO:0000313" key="15">
    <source>
        <dbReference type="Proteomes" id="UP000243518"/>
    </source>
</evidence>
<evidence type="ECO:0000256" key="6">
    <source>
        <dbReference type="ARBA" id="ARBA00022741"/>
    </source>
</evidence>
<dbReference type="GO" id="GO:0052381">
    <property type="term" value="F:tRNA dimethylallyltransferase activity"/>
    <property type="evidence" value="ECO:0007669"/>
    <property type="project" value="UniProtKB-UniRule"/>
</dbReference>
<evidence type="ECO:0000256" key="13">
    <source>
        <dbReference type="RuleBase" id="RU003785"/>
    </source>
</evidence>
<dbReference type="GO" id="GO:0006400">
    <property type="term" value="P:tRNA modification"/>
    <property type="evidence" value="ECO:0007669"/>
    <property type="project" value="TreeGrafter"/>
</dbReference>
<feature type="binding site" evidence="10">
    <location>
        <begin position="20"/>
        <end position="27"/>
    </location>
    <ligand>
        <name>ATP</name>
        <dbReference type="ChEBI" id="CHEBI:30616"/>
    </ligand>
</feature>
<evidence type="ECO:0000256" key="9">
    <source>
        <dbReference type="ARBA" id="ARBA00049563"/>
    </source>
</evidence>
<dbReference type="EC" id="2.5.1.75" evidence="10"/>
<comment type="caution">
    <text evidence="10">Lacks conserved residue(s) required for the propagation of feature annotation.</text>
</comment>
<feature type="region of interest" description="Interaction with substrate tRNA" evidence="10">
    <location>
        <begin position="169"/>
        <end position="173"/>
    </location>
</feature>
<evidence type="ECO:0000256" key="5">
    <source>
        <dbReference type="ARBA" id="ARBA00022694"/>
    </source>
</evidence>
<dbReference type="InterPro" id="IPR027417">
    <property type="entry name" value="P-loop_NTPase"/>
</dbReference>
<comment type="cofactor">
    <cofactor evidence="1 10">
        <name>Mg(2+)</name>
        <dbReference type="ChEBI" id="CHEBI:18420"/>
    </cofactor>
</comment>
<evidence type="ECO:0000256" key="7">
    <source>
        <dbReference type="ARBA" id="ARBA00022840"/>
    </source>
</evidence>
<accession>A0AAQ1G470</accession>
<feature type="binding site" evidence="10">
    <location>
        <begin position="22"/>
        <end position="27"/>
    </location>
    <ligand>
        <name>substrate</name>
    </ligand>
</feature>
<keyword evidence="5 10" id="KW-0819">tRNA processing</keyword>
<protein>
    <recommendedName>
        <fullName evidence="10">tRNA dimethylallyltransferase</fullName>
        <ecNumber evidence="10">2.5.1.75</ecNumber>
    </recommendedName>
    <alternativeName>
        <fullName evidence="10">Dimethylallyl diphosphate:tRNA dimethylallyltransferase</fullName>
        <shortName evidence="10">DMAPP:tRNA dimethylallyltransferase</shortName>
        <shortName evidence="10">DMATase</shortName>
    </alternativeName>
    <alternativeName>
        <fullName evidence="10">Isopentenyl-diphosphate:tRNA isopentenyltransferase</fullName>
        <shortName evidence="10">IPP transferase</shortName>
        <shortName evidence="10">IPPT</shortName>
        <shortName evidence="10">IPTase</shortName>
    </alternativeName>
</protein>
<dbReference type="FunFam" id="1.10.20.140:FF:000001">
    <property type="entry name" value="tRNA dimethylallyltransferase"/>
    <property type="match status" value="1"/>
</dbReference>
<evidence type="ECO:0000256" key="2">
    <source>
        <dbReference type="ARBA" id="ARBA00003213"/>
    </source>
</evidence>
<feature type="site" description="Interaction with substrate tRNA" evidence="10">
    <location>
        <position position="133"/>
    </location>
</feature>
<dbReference type="RefSeq" id="WP_088273440.1">
    <property type="nucleotide sequence ID" value="NZ_FNVE01000001.1"/>
</dbReference>
<dbReference type="Pfam" id="PF01715">
    <property type="entry name" value="IPPT"/>
    <property type="match status" value="1"/>
</dbReference>
<evidence type="ECO:0000256" key="3">
    <source>
        <dbReference type="ARBA" id="ARBA00005842"/>
    </source>
</evidence>
<dbReference type="PANTHER" id="PTHR11088:SF60">
    <property type="entry name" value="TRNA DIMETHYLALLYLTRANSFERASE"/>
    <property type="match status" value="1"/>
</dbReference>
<reference evidence="14 15" key="1">
    <citation type="submission" date="2016-10" db="EMBL/GenBank/DDBJ databases">
        <authorList>
            <person name="Varghese N."/>
            <person name="Submissions S."/>
        </authorList>
    </citation>
    <scope>NUCLEOTIDE SEQUENCE [LARGE SCALE GENOMIC DNA]</scope>
    <source>
        <strain evidence="14 15">CECT 8317</strain>
    </source>
</reference>
<keyword evidence="4 10" id="KW-0808">Transferase</keyword>
<evidence type="ECO:0000256" key="4">
    <source>
        <dbReference type="ARBA" id="ARBA00022679"/>
    </source>
</evidence>